<keyword evidence="3 7" id="KW-1133">Transmembrane helix</keyword>
<evidence type="ECO:0000256" key="2">
    <source>
        <dbReference type="ARBA" id="ARBA00022692"/>
    </source>
</evidence>
<dbReference type="Ensembl" id="ENSOKIT00005039900.1">
    <property type="protein sequence ID" value="ENSOKIP00005037806.1"/>
    <property type="gene ID" value="ENSOKIG00005016018.1"/>
</dbReference>
<dbReference type="SMART" id="SM00303">
    <property type="entry name" value="GPS"/>
    <property type="match status" value="1"/>
</dbReference>
<protein>
    <submittedName>
        <fullName evidence="11">Flocculation protein FLO11-like</fullName>
    </submittedName>
</protein>
<evidence type="ECO:0000259" key="10">
    <source>
        <dbReference type="PROSITE" id="PS50261"/>
    </source>
</evidence>
<feature type="compositionally biased region" description="Polar residues" evidence="6">
    <location>
        <begin position="539"/>
        <end position="553"/>
    </location>
</feature>
<feature type="transmembrane region" description="Helical" evidence="7">
    <location>
        <begin position="1183"/>
        <end position="1203"/>
    </location>
</feature>
<dbReference type="GeneID" id="109890326"/>
<feature type="transmembrane region" description="Helical" evidence="7">
    <location>
        <begin position="1403"/>
        <end position="1428"/>
    </location>
</feature>
<dbReference type="GO" id="GO:0016020">
    <property type="term" value="C:membrane"/>
    <property type="evidence" value="ECO:0007669"/>
    <property type="project" value="UniProtKB-SubCell"/>
</dbReference>
<feature type="signal peptide" evidence="8">
    <location>
        <begin position="1"/>
        <end position="18"/>
    </location>
</feature>
<feature type="compositionally biased region" description="Low complexity" evidence="6">
    <location>
        <begin position="721"/>
        <end position="764"/>
    </location>
</feature>
<keyword evidence="8" id="KW-0732">Signal</keyword>
<dbReference type="InterPro" id="IPR053066">
    <property type="entry name" value="ADGR_G7"/>
</dbReference>
<feature type="compositionally biased region" description="Low complexity" evidence="6">
    <location>
        <begin position="554"/>
        <end position="570"/>
    </location>
</feature>
<evidence type="ECO:0000259" key="9">
    <source>
        <dbReference type="PROSITE" id="PS50221"/>
    </source>
</evidence>
<feature type="compositionally biased region" description="Low complexity" evidence="6">
    <location>
        <begin position="403"/>
        <end position="495"/>
    </location>
</feature>
<dbReference type="GO" id="GO:0007166">
    <property type="term" value="P:cell surface receptor signaling pathway"/>
    <property type="evidence" value="ECO:0007669"/>
    <property type="project" value="InterPro"/>
</dbReference>
<evidence type="ECO:0000313" key="12">
    <source>
        <dbReference type="Proteomes" id="UP000694557"/>
    </source>
</evidence>
<dbReference type="InterPro" id="IPR017981">
    <property type="entry name" value="GPCR_2-like_7TM"/>
</dbReference>
<dbReference type="Gene3D" id="1.20.1070.10">
    <property type="entry name" value="Rhodopsin 7-helix transmembrane proteins"/>
    <property type="match status" value="1"/>
</dbReference>
<dbReference type="InterPro" id="IPR000203">
    <property type="entry name" value="GPS"/>
</dbReference>
<feature type="compositionally biased region" description="Polar residues" evidence="6">
    <location>
        <begin position="340"/>
        <end position="349"/>
    </location>
</feature>
<feature type="compositionally biased region" description="Polar residues" evidence="6">
    <location>
        <begin position="498"/>
        <end position="510"/>
    </location>
</feature>
<dbReference type="PROSITE" id="PS50221">
    <property type="entry name" value="GAIN_B"/>
    <property type="match status" value="1"/>
</dbReference>
<feature type="compositionally biased region" description="Polar residues" evidence="6">
    <location>
        <begin position="256"/>
        <end position="268"/>
    </location>
</feature>
<feature type="compositionally biased region" description="Low complexity" evidence="6">
    <location>
        <begin position="608"/>
        <end position="636"/>
    </location>
</feature>
<name>A0A8C7G745_ONCKI</name>
<feature type="transmembrane region" description="Helical" evidence="7">
    <location>
        <begin position="1330"/>
        <end position="1354"/>
    </location>
</feature>
<dbReference type="RefSeq" id="XP_031648747.1">
    <property type="nucleotide sequence ID" value="XM_031792887.1"/>
</dbReference>
<dbReference type="InterPro" id="IPR057244">
    <property type="entry name" value="GAIN_B"/>
</dbReference>
<evidence type="ECO:0000256" key="6">
    <source>
        <dbReference type="SAM" id="MobiDB-lite"/>
    </source>
</evidence>
<feature type="compositionally biased region" description="Low complexity" evidence="6">
    <location>
        <begin position="366"/>
        <end position="394"/>
    </location>
</feature>
<feature type="domain" description="GAIN-B" evidence="9">
    <location>
        <begin position="992"/>
        <end position="1142"/>
    </location>
</feature>
<comment type="subcellular location">
    <subcellularLocation>
        <location evidence="1">Membrane</location>
        <topology evidence="1">Multi-pass membrane protein</topology>
    </subcellularLocation>
</comment>
<feature type="compositionally biased region" description="Polar residues" evidence="6">
    <location>
        <begin position="582"/>
        <end position="591"/>
    </location>
</feature>
<evidence type="ECO:0000256" key="1">
    <source>
        <dbReference type="ARBA" id="ARBA00004141"/>
    </source>
</evidence>
<dbReference type="InterPro" id="IPR053986">
    <property type="entry name" value="GPR128_GAIN_subdom_B"/>
</dbReference>
<reference evidence="11" key="1">
    <citation type="submission" date="2025-05" db="UniProtKB">
        <authorList>
            <consortium name="Ensembl"/>
        </authorList>
    </citation>
    <scope>IDENTIFICATION</scope>
</reference>
<dbReference type="Pfam" id="PF00002">
    <property type="entry name" value="7tm_2"/>
    <property type="match status" value="1"/>
</dbReference>
<dbReference type="Pfam" id="PF22259">
    <property type="entry name" value="GPR128_GAIN_subdomA"/>
    <property type="match status" value="1"/>
</dbReference>
<dbReference type="Gene3D" id="2.60.220.50">
    <property type="match status" value="1"/>
</dbReference>
<keyword evidence="2 7" id="KW-0812">Transmembrane</keyword>
<gene>
    <name evidence="11" type="primary">LOC109890326</name>
</gene>
<feature type="transmembrane region" description="Helical" evidence="7">
    <location>
        <begin position="1241"/>
        <end position="1263"/>
    </location>
</feature>
<keyword evidence="4 7" id="KW-0472">Membrane</keyword>
<feature type="transmembrane region" description="Helical" evidence="7">
    <location>
        <begin position="1151"/>
        <end position="1171"/>
    </location>
</feature>
<dbReference type="InterPro" id="IPR046338">
    <property type="entry name" value="GAIN_dom_sf"/>
</dbReference>
<organism evidence="11 12">
    <name type="scientific">Oncorhynchus kisutch</name>
    <name type="common">Coho salmon</name>
    <name type="synonym">Salmo kisutch</name>
    <dbReference type="NCBI Taxonomy" id="8019"/>
    <lineage>
        <taxon>Eukaryota</taxon>
        <taxon>Metazoa</taxon>
        <taxon>Chordata</taxon>
        <taxon>Craniata</taxon>
        <taxon>Vertebrata</taxon>
        <taxon>Euteleostomi</taxon>
        <taxon>Actinopterygii</taxon>
        <taxon>Neopterygii</taxon>
        <taxon>Teleostei</taxon>
        <taxon>Protacanthopterygii</taxon>
        <taxon>Salmoniformes</taxon>
        <taxon>Salmonidae</taxon>
        <taxon>Salmoninae</taxon>
        <taxon>Oncorhynchus</taxon>
    </lineage>
</organism>
<dbReference type="PROSITE" id="PS50261">
    <property type="entry name" value="G_PROTEIN_RECEP_F2_4"/>
    <property type="match status" value="1"/>
</dbReference>
<dbReference type="Pfam" id="PF01825">
    <property type="entry name" value="GPS"/>
    <property type="match status" value="1"/>
</dbReference>
<dbReference type="Ensembl" id="ENSOKIT00005039958.1">
    <property type="protein sequence ID" value="ENSOKIP00005037863.1"/>
    <property type="gene ID" value="ENSOKIG00005016018.1"/>
</dbReference>
<feature type="compositionally biased region" description="Low complexity" evidence="6">
    <location>
        <begin position="312"/>
        <end position="328"/>
    </location>
</feature>
<dbReference type="InterPro" id="IPR000832">
    <property type="entry name" value="GPCR_2_secretin-like"/>
</dbReference>
<evidence type="ECO:0000256" key="8">
    <source>
        <dbReference type="SAM" id="SignalP"/>
    </source>
</evidence>
<dbReference type="PANTHER" id="PTHR47767">
    <property type="entry name" value="ADHESION G PROTEIN-COUPLED RECEPTOR G7"/>
    <property type="match status" value="1"/>
</dbReference>
<feature type="transmembrane region" description="Helical" evidence="7">
    <location>
        <begin position="1375"/>
        <end position="1397"/>
    </location>
</feature>
<feature type="region of interest" description="Disordered" evidence="6">
    <location>
        <begin position="31"/>
        <end position="764"/>
    </location>
</feature>
<feature type="transmembrane region" description="Helical" evidence="7">
    <location>
        <begin position="1275"/>
        <end position="1299"/>
    </location>
</feature>
<dbReference type="InterPro" id="IPR053985">
    <property type="entry name" value="GPR128_GAIN_subdom_A"/>
</dbReference>
<sequence length="1480" mass="158382">MKELWIMVVFATVSFQQGDLTTSSAIPTTIEITIPTTDDPITPDRSATDTPTTESTSTDSPLTPDPTTTDSPINPNPTTTDSPITSDTISTDYTLTPEYATTDSSITPASATTDSTITPDPTTTDSPITSDTISTDYTLTPEYATTDSPITPNPTTTDSPITSDTISTDYTLTPEYATTDSTITPASATTDSTITPDPTSTDSPIIPEPTLTDSPITPDPTTTDSPITPNPTSTDSPITSDPTSTDYTITPDPRTTDSLITPDPTTAVSPITPNPTTTDSPITSDTISTDYTLTPEYATTDSSITHTSATADSTITPDPTSTDSTIIPEPTLTDAPITPASATTDSTISPDPRTTDSLITPDPKSTDSPITPNPTSTDSPITSDPTSTDYTITPDPRPTDSLITPDPRTTDSPITPDPTSTDSPITPDPTSTDFPITPDTTPTDSNITPDPTPTDSPITPDPTTTDSPITPNPTSTDSPITSDPTSTDYTITPDPRTTDSLITPDPTTAVSPITPNPTTTDSPITSDTISTDYTLTPEYATTDSSITHASATADSTITPDPTSTDSTIIPEPTLTDAPITPASATTDSTISPDPRTTDSRITPDPKSTDSPITPNPTSTDSPITSDPTSTDYTITPDPRPTDSLITPDPRTTDSPITPDPTSTDSPITPDPTSTDFPITPDTTPTDSNITPDPTPTDSAITPDLTPIDTPTAEYLNTTGLPTTGYPTSIPITSTSLPNTSTTTTTSPTTSTPTTTTTTTTTTTSITTTPPLVCINSGELQNGVCICPDEWTGDTCSEGNFCNSTIIGHFSYPRTTVGWSAYSKELCDEKTTSAGLSRASARCLNDTGSPMFGPPHELQCEFTLGDIQGNISSSSGDLLQLAFSTQILTSQPEQLSADNITTAAQIANTLLQSANITEDIAVAAVTTISQLLNASEESTQERDAVQNLTETLEKFSLDQYNNVSLVVQPNLAVQSVQVPSDTVGIQFTALTGRSGNFVANRIHLNTNTSELIADKGGSTDVQIVIKFPSVLRSKNTNNSIGFVLYQSDRFFKSRAFSASSGTSRRVISANLGQVSGLHVEMLFKPTAVPNTSLYDFACVSWNYTLKDWSTFGCYKVNHSADGLQCFCNHTTNFAVLMTFRRDYKYANELDSITTLGCSMSIIGLSLTITFQMVTRKSRKTNPTVLLVSVCMCLLIFTLLFMLGVGNPHKQLGKPKIQKDNILPPSDTHTERDRGPCTAVAVLLQYFLLGTFTWNTLYATHVFLMIRNSLATSPSHFTAYTVAIGWGLPAVVVALTLGISYRVDDPLGYRQEEFCWLAALDPKENFDFKLPMFWGFLIPVAFMLIFNTVVLVCFTVTTCKTNPHLTSTRHTSMKKKFLSSFSLAVVLGLSWILGYLLLITQNQTMYTILNISFCVLTTTQGLQIFILFTARTAIVKKMMADALKSVSSVGIPLHTKRFSLWRGKRREKVESYTQLDTILSTH</sequence>
<proteinExistence type="predicted"/>
<dbReference type="InterPro" id="IPR053984">
    <property type="entry name" value="GPR128_N"/>
</dbReference>
<evidence type="ECO:0000256" key="5">
    <source>
        <dbReference type="ARBA" id="ARBA00023157"/>
    </source>
</evidence>
<feature type="compositionally biased region" description="Low complexity" evidence="6">
    <location>
        <begin position="269"/>
        <end position="294"/>
    </location>
</feature>
<feature type="chain" id="PRO_5044681855" evidence="8">
    <location>
        <begin position="19"/>
        <end position="1480"/>
    </location>
</feature>
<feature type="compositionally biased region" description="Basic and acidic residues" evidence="6">
    <location>
        <begin position="595"/>
        <end position="607"/>
    </location>
</feature>
<feature type="compositionally biased region" description="Polar residues" evidence="6">
    <location>
        <begin position="297"/>
        <end position="311"/>
    </location>
</feature>
<feature type="compositionally biased region" description="Low complexity" evidence="6">
    <location>
        <begin position="511"/>
        <end position="536"/>
    </location>
</feature>
<dbReference type="PANTHER" id="PTHR47767:SF1">
    <property type="entry name" value="ADHESION G PROTEIN-COUPLED RECEPTOR G7"/>
    <property type="match status" value="1"/>
</dbReference>
<accession>A0A8C7G745</accession>
<dbReference type="Pfam" id="PF22261">
    <property type="entry name" value="GPR128_GAIN_subdom_B"/>
    <property type="match status" value="1"/>
</dbReference>
<keyword evidence="12" id="KW-1185">Reference proteome</keyword>
<feature type="compositionally biased region" description="Low complexity" evidence="6">
    <location>
        <begin position="31"/>
        <end position="136"/>
    </location>
</feature>
<feature type="compositionally biased region" description="Low complexity" evidence="6">
    <location>
        <begin position="645"/>
        <end position="711"/>
    </location>
</feature>
<evidence type="ECO:0000256" key="3">
    <source>
        <dbReference type="ARBA" id="ARBA00022989"/>
    </source>
</evidence>
<dbReference type="Pfam" id="PF22257">
    <property type="entry name" value="GPR128_N"/>
    <property type="match status" value="1"/>
</dbReference>
<evidence type="ECO:0000313" key="11">
    <source>
        <dbReference type="Ensembl" id="ENSOKIP00005037863.1"/>
    </source>
</evidence>
<keyword evidence="5" id="KW-1015">Disulfide bond</keyword>
<dbReference type="Proteomes" id="UP000694557">
    <property type="component" value="Unassembled WGS sequence"/>
</dbReference>
<evidence type="ECO:0000256" key="4">
    <source>
        <dbReference type="ARBA" id="ARBA00023136"/>
    </source>
</evidence>
<evidence type="ECO:0000256" key="7">
    <source>
        <dbReference type="SAM" id="Phobius"/>
    </source>
</evidence>
<dbReference type="GO" id="GO:0004930">
    <property type="term" value="F:G protein-coupled receptor activity"/>
    <property type="evidence" value="ECO:0007669"/>
    <property type="project" value="InterPro"/>
</dbReference>
<feature type="compositionally biased region" description="Low complexity" evidence="6">
    <location>
        <begin position="145"/>
        <end position="253"/>
    </location>
</feature>
<feature type="domain" description="G-protein coupled receptors family 2 profile 2" evidence="10">
    <location>
        <begin position="1148"/>
        <end position="1430"/>
    </location>
</feature>
<dbReference type="GeneTree" id="ENSGT00940000159169"/>